<evidence type="ECO:0000313" key="2">
    <source>
        <dbReference type="Proteomes" id="UP001314263"/>
    </source>
</evidence>
<comment type="caution">
    <text evidence="1">The sequence shown here is derived from an EMBL/GenBank/DDBJ whole genome shotgun (WGS) entry which is preliminary data.</text>
</comment>
<dbReference type="Proteomes" id="UP001314263">
    <property type="component" value="Unassembled WGS sequence"/>
</dbReference>
<name>A0AAV1I250_9CHLO</name>
<evidence type="ECO:0000313" key="1">
    <source>
        <dbReference type="EMBL" id="CAK0775821.1"/>
    </source>
</evidence>
<proteinExistence type="predicted"/>
<keyword evidence="2" id="KW-1185">Reference proteome</keyword>
<dbReference type="AlphaFoldDB" id="A0AAV1I250"/>
<sequence>MMNIRFVVGLAVVIGALLLYHIYELKERLHAEKRRVMELQGEVSSRRLEEQDFRNLQMQIASQRSQQVASPPTPPPTAPGMRIRGANEEQNEYPAHVNYPTPHHIPTRPMETSSSNGPISAANEFMNEHPSGIPATPNF</sequence>
<organism evidence="1 2">
    <name type="scientific">Coccomyxa viridis</name>
    <dbReference type="NCBI Taxonomy" id="1274662"/>
    <lineage>
        <taxon>Eukaryota</taxon>
        <taxon>Viridiplantae</taxon>
        <taxon>Chlorophyta</taxon>
        <taxon>core chlorophytes</taxon>
        <taxon>Trebouxiophyceae</taxon>
        <taxon>Trebouxiophyceae incertae sedis</taxon>
        <taxon>Coccomyxaceae</taxon>
        <taxon>Coccomyxa</taxon>
    </lineage>
</organism>
<dbReference type="EMBL" id="CAUYUE010000005">
    <property type="protein sequence ID" value="CAK0775821.1"/>
    <property type="molecule type" value="Genomic_DNA"/>
</dbReference>
<reference evidence="1 2" key="1">
    <citation type="submission" date="2023-10" db="EMBL/GenBank/DDBJ databases">
        <authorList>
            <person name="Maclean D."/>
            <person name="Macfadyen A."/>
        </authorList>
    </citation>
    <scope>NUCLEOTIDE SEQUENCE [LARGE SCALE GENOMIC DNA]</scope>
</reference>
<accession>A0AAV1I250</accession>
<protein>
    <submittedName>
        <fullName evidence="1">Uncharacterized protein</fullName>
    </submittedName>
</protein>
<gene>
    <name evidence="1" type="ORF">CVIRNUC_004309</name>
</gene>